<dbReference type="Proteomes" id="UP000198972">
    <property type="component" value="Unassembled WGS sequence"/>
</dbReference>
<dbReference type="Gene3D" id="2.130.10.10">
    <property type="entry name" value="YVTN repeat-like/Quinoprotein amine dehydrogenase"/>
    <property type="match status" value="2"/>
</dbReference>
<sequence length="427" mass="47606">MKWWCKLTGCVALACILLTACTSQQPSAMTPVQEEASVTEEGQTLTVVNPESINNTAVDTKVEEGKKYQIQTRLTDFKLLSETTGLAWGATRNELRLYLTQDRGKTWTNISPASSVQFPNSLEFGKDLFFIDPINGWIVRNSLGSGEAIVLRTIDGGLTWKMSSLPEASSVSAIYFIDQQYGWILTENSDGVKTLYRTVNGGASWNKVMSSPLIHENTENELVLPRAGHAVAMTFTNKSNGYVTTLDQGQPKLFMTNSGGAQWKENKQFFNPSKYTKCKSFVVGTPTFFSDNTKSGYVPVGCSKEDTMKFNGYFTSDSGASWTLAPFGLPWQSVKSEDHELQAPYFLNEQTGWSIQGTTVLHTMNQGKDWVALPESEKLTEVLLEYREIVKMQFYSESVGWLLVSKSDHKRSLLLQTQDGGISWRVL</sequence>
<dbReference type="EMBL" id="FNBG01000003">
    <property type="protein sequence ID" value="SDE87174.1"/>
    <property type="molecule type" value="Genomic_DNA"/>
</dbReference>
<feature type="chain" id="PRO_5011449386" description="Sortilin N-terminal domain-containing protein" evidence="1">
    <location>
        <begin position="29"/>
        <end position="427"/>
    </location>
</feature>
<keyword evidence="1" id="KW-0732">Signal</keyword>
<evidence type="ECO:0008006" key="4">
    <source>
        <dbReference type="Google" id="ProtNLM"/>
    </source>
</evidence>
<keyword evidence="3" id="KW-1185">Reference proteome</keyword>
<feature type="signal peptide" evidence="1">
    <location>
        <begin position="1"/>
        <end position="28"/>
    </location>
</feature>
<dbReference type="RefSeq" id="WP_091226985.1">
    <property type="nucleotide sequence ID" value="NZ_FNBG01000003.1"/>
</dbReference>
<dbReference type="AlphaFoldDB" id="A0A1G7GGB9"/>
<name>A0A1G7GGB9_9BACL</name>
<dbReference type="SUPFAM" id="SSF110296">
    <property type="entry name" value="Oligoxyloglucan reducing end-specific cellobiohydrolase"/>
    <property type="match status" value="2"/>
</dbReference>
<dbReference type="OrthoDB" id="501835at2"/>
<evidence type="ECO:0000313" key="2">
    <source>
        <dbReference type="EMBL" id="SDE87174.1"/>
    </source>
</evidence>
<reference evidence="2 3" key="1">
    <citation type="submission" date="2016-10" db="EMBL/GenBank/DDBJ databases">
        <authorList>
            <person name="de Groot N.N."/>
        </authorList>
    </citation>
    <scope>NUCLEOTIDE SEQUENCE [LARGE SCALE GENOMIC DNA]</scope>
    <source>
        <strain evidence="2 3">DSM 28129</strain>
    </source>
</reference>
<dbReference type="InterPro" id="IPR015943">
    <property type="entry name" value="WD40/YVTN_repeat-like_dom_sf"/>
</dbReference>
<gene>
    <name evidence="2" type="ORF">SAMN04488542_10339</name>
</gene>
<organism evidence="2 3">
    <name type="scientific">Fontibacillus panacisegetis</name>
    <dbReference type="NCBI Taxonomy" id="670482"/>
    <lineage>
        <taxon>Bacteria</taxon>
        <taxon>Bacillati</taxon>
        <taxon>Bacillota</taxon>
        <taxon>Bacilli</taxon>
        <taxon>Bacillales</taxon>
        <taxon>Paenibacillaceae</taxon>
        <taxon>Fontibacillus</taxon>
    </lineage>
</organism>
<protein>
    <recommendedName>
        <fullName evidence="4">Sortilin N-terminal domain-containing protein</fullName>
    </recommendedName>
</protein>
<dbReference type="STRING" id="670482.SAMN04488542_10339"/>
<proteinExistence type="predicted"/>
<dbReference type="PANTHER" id="PTHR47199">
    <property type="entry name" value="PHOTOSYSTEM II STABILITY/ASSEMBLY FACTOR HCF136, CHLOROPLASTIC"/>
    <property type="match status" value="1"/>
</dbReference>
<accession>A0A1G7GGB9</accession>
<dbReference type="PANTHER" id="PTHR47199:SF2">
    <property type="entry name" value="PHOTOSYSTEM II STABILITY_ASSEMBLY FACTOR HCF136, CHLOROPLASTIC"/>
    <property type="match status" value="1"/>
</dbReference>
<evidence type="ECO:0000313" key="3">
    <source>
        <dbReference type="Proteomes" id="UP000198972"/>
    </source>
</evidence>
<dbReference type="PROSITE" id="PS51257">
    <property type="entry name" value="PROKAR_LIPOPROTEIN"/>
    <property type="match status" value="1"/>
</dbReference>
<evidence type="ECO:0000256" key="1">
    <source>
        <dbReference type="SAM" id="SignalP"/>
    </source>
</evidence>